<protein>
    <submittedName>
        <fullName evidence="2">Uncharacterized protein</fullName>
    </submittedName>
</protein>
<evidence type="ECO:0000256" key="1">
    <source>
        <dbReference type="SAM" id="MobiDB-lite"/>
    </source>
</evidence>
<evidence type="ECO:0000313" key="3">
    <source>
        <dbReference type="Proteomes" id="UP000654345"/>
    </source>
</evidence>
<feature type="region of interest" description="Disordered" evidence="1">
    <location>
        <begin position="46"/>
        <end position="66"/>
    </location>
</feature>
<sequence>MENKPLEMWPAKILAQYLLQPAMCQEGQDYHDKLVVVPGLAKLTMNGAGDGSRHSTAGTAALENEA</sequence>
<gene>
    <name evidence="2" type="ORF">KSB_24300</name>
</gene>
<reference evidence="2 3" key="1">
    <citation type="journal article" date="2021" name="Int. J. Syst. Evol. Microbiol.">
        <title>Reticulibacter mediterranei gen. nov., sp. nov., within the new family Reticulibacteraceae fam. nov., and Ktedonospora formicarum gen. nov., sp. nov., Ktedonobacter robiniae sp. nov., Dictyobacter formicarum sp. nov. and Dictyobacter arantiisoli sp. nov., belonging to the class Ktedonobacteria.</title>
        <authorList>
            <person name="Yabe S."/>
            <person name="Zheng Y."/>
            <person name="Wang C.M."/>
            <person name="Sakai Y."/>
            <person name="Abe K."/>
            <person name="Yokota A."/>
            <person name="Donadio S."/>
            <person name="Cavaletti L."/>
            <person name="Monciardini P."/>
        </authorList>
    </citation>
    <scope>NUCLEOTIDE SEQUENCE [LARGE SCALE GENOMIC DNA]</scope>
    <source>
        <strain evidence="2 3">SOSP1-30</strain>
    </source>
</reference>
<dbReference type="EMBL" id="BNJG01000001">
    <property type="protein sequence ID" value="GHO53955.1"/>
    <property type="molecule type" value="Genomic_DNA"/>
</dbReference>
<proteinExistence type="predicted"/>
<accession>A0ABQ3UMP9</accession>
<dbReference type="Proteomes" id="UP000654345">
    <property type="component" value="Unassembled WGS sequence"/>
</dbReference>
<keyword evidence="3" id="KW-1185">Reference proteome</keyword>
<evidence type="ECO:0000313" key="2">
    <source>
        <dbReference type="EMBL" id="GHO53955.1"/>
    </source>
</evidence>
<name>A0ABQ3UMP9_9CHLR</name>
<comment type="caution">
    <text evidence="2">The sequence shown here is derived from an EMBL/GenBank/DDBJ whole genome shotgun (WGS) entry which is preliminary data.</text>
</comment>
<organism evidence="2 3">
    <name type="scientific">Ktedonobacter robiniae</name>
    <dbReference type="NCBI Taxonomy" id="2778365"/>
    <lineage>
        <taxon>Bacteria</taxon>
        <taxon>Bacillati</taxon>
        <taxon>Chloroflexota</taxon>
        <taxon>Ktedonobacteria</taxon>
        <taxon>Ktedonobacterales</taxon>
        <taxon>Ktedonobacteraceae</taxon>
        <taxon>Ktedonobacter</taxon>
    </lineage>
</organism>